<dbReference type="OrthoDB" id="9090742at2"/>
<name>A0A2S0MI38_9BURK</name>
<dbReference type="InterPro" id="IPR036388">
    <property type="entry name" value="WH-like_DNA-bd_sf"/>
</dbReference>
<dbReference type="Pfam" id="PF12802">
    <property type="entry name" value="MarR_2"/>
    <property type="match status" value="1"/>
</dbReference>
<evidence type="ECO:0000259" key="1">
    <source>
        <dbReference type="PROSITE" id="PS50995"/>
    </source>
</evidence>
<feature type="domain" description="HTH marR-type" evidence="1">
    <location>
        <begin position="14"/>
        <end position="147"/>
    </location>
</feature>
<dbReference type="Proteomes" id="UP000239709">
    <property type="component" value="Chromosome"/>
</dbReference>
<dbReference type="KEGG" id="otk:C6570_15210"/>
<proteinExistence type="predicted"/>
<organism evidence="2 3">
    <name type="scientific">Ottowia oryzae</name>
    <dbReference type="NCBI Taxonomy" id="2109914"/>
    <lineage>
        <taxon>Bacteria</taxon>
        <taxon>Pseudomonadati</taxon>
        <taxon>Pseudomonadota</taxon>
        <taxon>Betaproteobacteria</taxon>
        <taxon>Burkholderiales</taxon>
        <taxon>Comamonadaceae</taxon>
        <taxon>Ottowia</taxon>
    </lineage>
</organism>
<dbReference type="PANTHER" id="PTHR33164">
    <property type="entry name" value="TRANSCRIPTIONAL REGULATOR, MARR FAMILY"/>
    <property type="match status" value="1"/>
</dbReference>
<dbReference type="InterPro" id="IPR039422">
    <property type="entry name" value="MarR/SlyA-like"/>
</dbReference>
<dbReference type="GO" id="GO:0006950">
    <property type="term" value="P:response to stress"/>
    <property type="evidence" value="ECO:0007669"/>
    <property type="project" value="TreeGrafter"/>
</dbReference>
<keyword evidence="3" id="KW-1185">Reference proteome</keyword>
<dbReference type="GO" id="GO:0003700">
    <property type="term" value="F:DNA-binding transcription factor activity"/>
    <property type="evidence" value="ECO:0007669"/>
    <property type="project" value="InterPro"/>
</dbReference>
<dbReference type="AlphaFoldDB" id="A0A2S0MI38"/>
<dbReference type="SMART" id="SM00347">
    <property type="entry name" value="HTH_MARR"/>
    <property type="match status" value="1"/>
</dbReference>
<dbReference type="PANTHER" id="PTHR33164:SF87">
    <property type="entry name" value="MULTIPLE ANTIBIOTIC RESISTANCE PROTEIN MARR"/>
    <property type="match status" value="1"/>
</dbReference>
<dbReference type="InterPro" id="IPR036390">
    <property type="entry name" value="WH_DNA-bd_sf"/>
</dbReference>
<protein>
    <submittedName>
        <fullName evidence="2">MarR family transcriptional regulator</fullName>
    </submittedName>
</protein>
<dbReference type="RefSeq" id="WP_106703969.1">
    <property type="nucleotide sequence ID" value="NZ_CP027666.1"/>
</dbReference>
<dbReference type="InterPro" id="IPR000835">
    <property type="entry name" value="HTH_MarR-typ"/>
</dbReference>
<dbReference type="Gene3D" id="1.10.10.10">
    <property type="entry name" value="Winged helix-like DNA-binding domain superfamily/Winged helix DNA-binding domain"/>
    <property type="match status" value="1"/>
</dbReference>
<reference evidence="2 3" key="1">
    <citation type="submission" date="2018-03" db="EMBL/GenBank/DDBJ databases">
        <title>Genome sequencing of Ottowia sp.</title>
        <authorList>
            <person name="Kim S.-J."/>
            <person name="Heo J."/>
            <person name="Kwon S.-W."/>
        </authorList>
    </citation>
    <scope>NUCLEOTIDE SEQUENCE [LARGE SCALE GENOMIC DNA]</scope>
    <source>
        <strain evidence="2 3">KADR8-3</strain>
    </source>
</reference>
<accession>A0A2S0MI38</accession>
<sequence length="159" mass="17412">MPRRKPRRAVRPLAQSFTHRLHTLQKLTDRVSQAAYEAETGLALGEARCLTAVGAFAPLSVKDLARLANVDKGQASRAAQTLVDKGLVLKNPDPQDARGVVLSFTPEGEALCQRLMAVVEQRNQHIVACLTAGEQAQLDSLLTRLVEHARQTLHPPPER</sequence>
<dbReference type="SUPFAM" id="SSF46785">
    <property type="entry name" value="Winged helix' DNA-binding domain"/>
    <property type="match status" value="1"/>
</dbReference>
<dbReference type="EMBL" id="CP027666">
    <property type="protein sequence ID" value="AVO35421.1"/>
    <property type="molecule type" value="Genomic_DNA"/>
</dbReference>
<evidence type="ECO:0000313" key="2">
    <source>
        <dbReference type="EMBL" id="AVO35421.1"/>
    </source>
</evidence>
<dbReference type="PROSITE" id="PS50995">
    <property type="entry name" value="HTH_MARR_2"/>
    <property type="match status" value="1"/>
</dbReference>
<evidence type="ECO:0000313" key="3">
    <source>
        <dbReference type="Proteomes" id="UP000239709"/>
    </source>
</evidence>
<dbReference type="PRINTS" id="PR00598">
    <property type="entry name" value="HTHMARR"/>
</dbReference>
<gene>
    <name evidence="2" type="ORF">C6570_15210</name>
</gene>